<feature type="chain" id="PRO_5026295150" description="UrcA family protein" evidence="1">
    <location>
        <begin position="26"/>
        <end position="115"/>
    </location>
</feature>
<gene>
    <name evidence="2" type="ORF">G5C33_11360</name>
</gene>
<dbReference type="KEGG" id="spzr:G5C33_11360"/>
<reference evidence="2 3" key="1">
    <citation type="submission" date="2020-02" db="EMBL/GenBank/DDBJ databases">
        <authorList>
            <person name="Zheng R.K."/>
            <person name="Sun C.M."/>
        </authorList>
    </citation>
    <scope>NUCLEOTIDE SEQUENCE [LARGE SCALE GENOMIC DNA]</scope>
    <source>
        <strain evidence="3">zrk23</strain>
    </source>
</reference>
<feature type="signal peptide" evidence="1">
    <location>
        <begin position="1"/>
        <end position="25"/>
    </location>
</feature>
<evidence type="ECO:0008006" key="4">
    <source>
        <dbReference type="Google" id="ProtNLM"/>
    </source>
</evidence>
<name>A0A6G6Y5W9_9SPHN</name>
<dbReference type="AlphaFoldDB" id="A0A6G6Y5W9"/>
<protein>
    <recommendedName>
        <fullName evidence="4">UrcA family protein</fullName>
    </recommendedName>
</protein>
<evidence type="ECO:0000313" key="2">
    <source>
        <dbReference type="EMBL" id="QIG80315.1"/>
    </source>
</evidence>
<organism evidence="2 3">
    <name type="scientific">Stakelama tenebrarum</name>
    <dbReference type="NCBI Taxonomy" id="2711215"/>
    <lineage>
        <taxon>Bacteria</taxon>
        <taxon>Pseudomonadati</taxon>
        <taxon>Pseudomonadota</taxon>
        <taxon>Alphaproteobacteria</taxon>
        <taxon>Sphingomonadales</taxon>
        <taxon>Sphingomonadaceae</taxon>
        <taxon>Stakelama</taxon>
    </lineage>
</organism>
<evidence type="ECO:0000313" key="3">
    <source>
        <dbReference type="Proteomes" id="UP000501568"/>
    </source>
</evidence>
<keyword evidence="1" id="KW-0732">Signal</keyword>
<dbReference type="RefSeq" id="WP_165327322.1">
    <property type="nucleotide sequence ID" value="NZ_CP049109.1"/>
</dbReference>
<evidence type="ECO:0000256" key="1">
    <source>
        <dbReference type="SAM" id="SignalP"/>
    </source>
</evidence>
<dbReference type="EMBL" id="CP049109">
    <property type="protein sequence ID" value="QIG80315.1"/>
    <property type="molecule type" value="Genomic_DNA"/>
</dbReference>
<accession>A0A6G6Y5W9</accession>
<dbReference type="Proteomes" id="UP000501568">
    <property type="component" value="Chromosome"/>
</dbReference>
<sequence>MRGSTIAAAAVVLLAAGIFSQGASADAPRGMSDPALEARVAALEARVARLEASQAHGSRRQTVTIRVDEQCGFTSASCRFNARQICENLGYENSVVSRSEQIERRYWLKRVTCAP</sequence>
<keyword evidence="3" id="KW-1185">Reference proteome</keyword>
<proteinExistence type="predicted"/>